<evidence type="ECO:0000313" key="2">
    <source>
        <dbReference type="EMBL" id="KAE8167633.1"/>
    </source>
</evidence>
<feature type="region of interest" description="Disordered" evidence="1">
    <location>
        <begin position="1"/>
        <end position="29"/>
    </location>
</feature>
<dbReference type="InterPro" id="IPR032801">
    <property type="entry name" value="PXL2A/B/C"/>
</dbReference>
<dbReference type="PANTHER" id="PTHR28630:SF3">
    <property type="entry name" value="PEROXIREDOXIN-LIKE 2C"/>
    <property type="match status" value="1"/>
</dbReference>
<sequence>MSANRPSTADPKLAVDATSGSDQQLPTEYPQDFQGEVEANDQPPSAETLRKIQDYTVLDRHGKSHPFKGLYSGPGVAQRMLVIFVRHFFCGSCQEFLRTLSASITPGTLELLAKRTSVVIIGCGDPGLIEMYEKETNCQFPIYADPTRQLYQDLDMMCSSALGSQPAYIRKSMARVVGESMFQAMKYVPSGLAHKGGWYKQNGGEFLFEPLGGNVEMTGEEEKQVSWCHRMQTTRDHTEIPDLMRVLGIDHKNDSK</sequence>
<name>A0A5N6V9Y0_ASPTM</name>
<dbReference type="InterPro" id="IPR036249">
    <property type="entry name" value="Thioredoxin-like_sf"/>
</dbReference>
<evidence type="ECO:0000256" key="1">
    <source>
        <dbReference type="SAM" id="MobiDB-lite"/>
    </source>
</evidence>
<dbReference type="Pfam" id="PF13911">
    <property type="entry name" value="AhpC-TSA_2"/>
    <property type="match status" value="1"/>
</dbReference>
<dbReference type="AlphaFoldDB" id="A0A5N6V9Y0"/>
<protein>
    <submittedName>
        <fullName evidence="2">AhpC/TSA antioxidant enzyme-domain-containing protein</fullName>
    </submittedName>
</protein>
<proteinExistence type="predicted"/>
<accession>A0A5N6V9Y0</accession>
<dbReference type="PANTHER" id="PTHR28630">
    <property type="match status" value="1"/>
</dbReference>
<organism evidence="2 3">
    <name type="scientific">Aspergillus tamarii</name>
    <dbReference type="NCBI Taxonomy" id="41984"/>
    <lineage>
        <taxon>Eukaryota</taxon>
        <taxon>Fungi</taxon>
        <taxon>Dikarya</taxon>
        <taxon>Ascomycota</taxon>
        <taxon>Pezizomycotina</taxon>
        <taxon>Eurotiomycetes</taxon>
        <taxon>Eurotiomycetidae</taxon>
        <taxon>Eurotiales</taxon>
        <taxon>Aspergillaceae</taxon>
        <taxon>Aspergillus</taxon>
        <taxon>Aspergillus subgen. Circumdati</taxon>
    </lineage>
</organism>
<dbReference type="Proteomes" id="UP000326950">
    <property type="component" value="Unassembled WGS sequence"/>
</dbReference>
<dbReference type="SUPFAM" id="SSF52833">
    <property type="entry name" value="Thioredoxin-like"/>
    <property type="match status" value="1"/>
</dbReference>
<dbReference type="CDD" id="cd02970">
    <property type="entry name" value="PRX_like2"/>
    <property type="match status" value="1"/>
</dbReference>
<dbReference type="Gene3D" id="3.40.30.10">
    <property type="entry name" value="Glutaredoxin"/>
    <property type="match status" value="1"/>
</dbReference>
<dbReference type="EMBL" id="ML738588">
    <property type="protein sequence ID" value="KAE8167633.1"/>
    <property type="molecule type" value="Genomic_DNA"/>
</dbReference>
<dbReference type="FunFam" id="3.40.30.10:FF:000404">
    <property type="entry name" value="WGS project CABT00000000 data, contig 2.14"/>
    <property type="match status" value="1"/>
</dbReference>
<dbReference type="OrthoDB" id="40334at2759"/>
<gene>
    <name evidence="2" type="ORF">BDV40DRAFT_151754</name>
</gene>
<reference evidence="2 3" key="1">
    <citation type="submission" date="2019-04" db="EMBL/GenBank/DDBJ databases">
        <title>Friends and foes A comparative genomics study of 23 Aspergillus species from section Flavi.</title>
        <authorList>
            <consortium name="DOE Joint Genome Institute"/>
            <person name="Kjaerbolling I."/>
            <person name="Vesth T."/>
            <person name="Frisvad J.C."/>
            <person name="Nybo J.L."/>
            <person name="Theobald S."/>
            <person name="Kildgaard S."/>
            <person name="Isbrandt T."/>
            <person name="Kuo A."/>
            <person name="Sato A."/>
            <person name="Lyhne E.K."/>
            <person name="Kogle M.E."/>
            <person name="Wiebenga A."/>
            <person name="Kun R.S."/>
            <person name="Lubbers R.J."/>
            <person name="Makela M.R."/>
            <person name="Barry K."/>
            <person name="Chovatia M."/>
            <person name="Clum A."/>
            <person name="Daum C."/>
            <person name="Haridas S."/>
            <person name="He G."/>
            <person name="LaButti K."/>
            <person name="Lipzen A."/>
            <person name="Mondo S."/>
            <person name="Riley R."/>
            <person name="Salamov A."/>
            <person name="Simmons B.A."/>
            <person name="Magnuson J.K."/>
            <person name="Henrissat B."/>
            <person name="Mortensen U.H."/>
            <person name="Larsen T.O."/>
            <person name="Devries R.P."/>
            <person name="Grigoriev I.V."/>
            <person name="Machida M."/>
            <person name="Baker S.E."/>
            <person name="Andersen M.R."/>
        </authorList>
    </citation>
    <scope>NUCLEOTIDE SEQUENCE [LARGE SCALE GENOMIC DNA]</scope>
    <source>
        <strain evidence="2 3">CBS 117626</strain>
    </source>
</reference>
<keyword evidence="3" id="KW-1185">Reference proteome</keyword>
<evidence type="ECO:0000313" key="3">
    <source>
        <dbReference type="Proteomes" id="UP000326950"/>
    </source>
</evidence>